<reference evidence="1 2" key="1">
    <citation type="submission" date="2022-11" db="EMBL/GenBank/DDBJ databases">
        <title>Minimal conservation of predation-associated metabolite biosynthetic gene clusters underscores biosynthetic potential of Myxococcota including descriptions for ten novel species: Archangium lansinium sp. nov., Myxococcus landrumus sp. nov., Nannocystis bai.</title>
        <authorList>
            <person name="Ahearne A."/>
            <person name="Stevens C."/>
            <person name="Phillips K."/>
        </authorList>
    </citation>
    <scope>NUCLEOTIDE SEQUENCE [LARGE SCALE GENOMIC DNA]</scope>
    <source>
        <strain evidence="1 2">MIWBW</strain>
    </source>
</reference>
<dbReference type="RefSeq" id="WP_267532357.1">
    <property type="nucleotide sequence ID" value="NZ_JAPNKA010000001.1"/>
</dbReference>
<sequence length="180" mass="19364">MKKLMLSVLGAVALGLGGCDGASSRTQEPTGPLPDFPAEAQGQRFELRLKGVNNPGYASALVQVRRISVTTMEGEALPVRLKSRFPMELTQTEQAHLVGLFLVPEGVERVKVEVSFDDFGGYEAASGGGVIDTRVAPLRFEAPLTYLAERGRAVVHLDLGQSLQTQGEAKLLLPSLDVRY</sequence>
<organism evidence="1 2">
    <name type="scientific">Archangium lansingense</name>
    <dbReference type="NCBI Taxonomy" id="2995310"/>
    <lineage>
        <taxon>Bacteria</taxon>
        <taxon>Pseudomonadati</taxon>
        <taxon>Myxococcota</taxon>
        <taxon>Myxococcia</taxon>
        <taxon>Myxococcales</taxon>
        <taxon>Cystobacterineae</taxon>
        <taxon>Archangiaceae</taxon>
        <taxon>Archangium</taxon>
    </lineage>
</organism>
<keyword evidence="2" id="KW-1185">Reference proteome</keyword>
<comment type="caution">
    <text evidence="1">The sequence shown here is derived from an EMBL/GenBank/DDBJ whole genome shotgun (WGS) entry which is preliminary data.</text>
</comment>
<dbReference type="PROSITE" id="PS51257">
    <property type="entry name" value="PROKAR_LIPOPROTEIN"/>
    <property type="match status" value="1"/>
</dbReference>
<proteinExistence type="predicted"/>
<accession>A0ABT3ZVL4</accession>
<dbReference type="EMBL" id="JAPNKA010000001">
    <property type="protein sequence ID" value="MCY1073346.1"/>
    <property type="molecule type" value="Genomic_DNA"/>
</dbReference>
<evidence type="ECO:0000313" key="2">
    <source>
        <dbReference type="Proteomes" id="UP001207654"/>
    </source>
</evidence>
<name>A0ABT3ZVL4_9BACT</name>
<protein>
    <recommendedName>
        <fullName evidence="3">Lipoprotein</fullName>
    </recommendedName>
</protein>
<evidence type="ECO:0008006" key="3">
    <source>
        <dbReference type="Google" id="ProtNLM"/>
    </source>
</evidence>
<evidence type="ECO:0000313" key="1">
    <source>
        <dbReference type="EMBL" id="MCY1073346.1"/>
    </source>
</evidence>
<dbReference type="Proteomes" id="UP001207654">
    <property type="component" value="Unassembled WGS sequence"/>
</dbReference>
<gene>
    <name evidence="1" type="ORF">OV287_02525</name>
</gene>